<dbReference type="Gene3D" id="3.30.460.10">
    <property type="entry name" value="Beta Polymerase, domain 2"/>
    <property type="match status" value="1"/>
</dbReference>
<evidence type="ECO:0000256" key="1">
    <source>
        <dbReference type="ARBA" id="ARBA00004976"/>
    </source>
</evidence>
<dbReference type="CDD" id="cd05399">
    <property type="entry name" value="NT_Rel-Spo_like"/>
    <property type="match status" value="1"/>
</dbReference>
<evidence type="ECO:0000313" key="3">
    <source>
        <dbReference type="EMBL" id="MBC8540690.1"/>
    </source>
</evidence>
<dbReference type="InterPro" id="IPR007685">
    <property type="entry name" value="RelA_SpoT"/>
</dbReference>
<dbReference type="Proteomes" id="UP000611762">
    <property type="component" value="Unassembled WGS sequence"/>
</dbReference>
<dbReference type="Pfam" id="PF04607">
    <property type="entry name" value="RelA_SpoT"/>
    <property type="match status" value="1"/>
</dbReference>
<sequence length="202" mass="23444">MQESFFDGETMLLYEGAVIELTSRFEIMQRQIIIREKRNAIKNIYSRIKSDESICGKLFRKKLPKTAEAAQMYLNDIAGLRVIVGFIDDVYQIAEALKKQEDINILSERDYIKNPKPNGYRSYHLVVNLPVRTTESSKRVNAEIQLRTIAMDFWASLEHEMKYKKHIQNQDLICSELKRCADEMASADVDMQAIRDMIAKGE</sequence>
<dbReference type="SMART" id="SM00954">
    <property type="entry name" value="RelA_SpoT"/>
    <property type="match status" value="1"/>
</dbReference>
<dbReference type="GO" id="GO:0015969">
    <property type="term" value="P:guanosine tetraphosphate metabolic process"/>
    <property type="evidence" value="ECO:0007669"/>
    <property type="project" value="InterPro"/>
</dbReference>
<dbReference type="RefSeq" id="WP_249311844.1">
    <property type="nucleotide sequence ID" value="NZ_JACRSU010000002.1"/>
</dbReference>
<dbReference type="AlphaFoldDB" id="A0A926DP32"/>
<dbReference type="SUPFAM" id="SSF81301">
    <property type="entry name" value="Nucleotidyltransferase"/>
    <property type="match status" value="1"/>
</dbReference>
<keyword evidence="4" id="KW-1185">Reference proteome</keyword>
<proteinExistence type="predicted"/>
<evidence type="ECO:0000259" key="2">
    <source>
        <dbReference type="SMART" id="SM00954"/>
    </source>
</evidence>
<dbReference type="PANTHER" id="PTHR47837:SF2">
    <property type="entry name" value="GTP PYROPHOSPHOKINASE YWAC"/>
    <property type="match status" value="1"/>
</dbReference>
<dbReference type="InterPro" id="IPR043519">
    <property type="entry name" value="NT_sf"/>
</dbReference>
<comment type="pathway">
    <text evidence="1">Purine metabolism; ppGpp biosynthesis; ppGpp from GTP: step 1/2.</text>
</comment>
<protein>
    <submittedName>
        <fullName evidence="3">GTP pyrophosphokinase family protein</fullName>
    </submittedName>
</protein>
<gene>
    <name evidence="3" type="ORF">H8698_06835</name>
</gene>
<evidence type="ECO:0000313" key="4">
    <source>
        <dbReference type="Proteomes" id="UP000611762"/>
    </source>
</evidence>
<feature type="domain" description="RelA/SpoT" evidence="2">
    <location>
        <begin position="46"/>
        <end position="169"/>
    </location>
</feature>
<dbReference type="Gene3D" id="1.10.287.860">
    <property type="entry name" value="Nucleotidyltransferase"/>
    <property type="match status" value="1"/>
</dbReference>
<name>A0A926DP32_9FIRM</name>
<dbReference type="InterPro" id="IPR052366">
    <property type="entry name" value="GTP_Pyrophosphokinase"/>
</dbReference>
<comment type="caution">
    <text evidence="3">The sequence shown here is derived from an EMBL/GenBank/DDBJ whole genome shotgun (WGS) entry which is preliminary data.</text>
</comment>
<organism evidence="3 4">
    <name type="scientific">Congzhengia minquanensis</name>
    <dbReference type="NCBI Taxonomy" id="2763657"/>
    <lineage>
        <taxon>Bacteria</taxon>
        <taxon>Bacillati</taxon>
        <taxon>Bacillota</taxon>
        <taxon>Clostridia</taxon>
        <taxon>Eubacteriales</taxon>
        <taxon>Oscillospiraceae</taxon>
        <taxon>Congzhengia</taxon>
    </lineage>
</organism>
<accession>A0A926DP32</accession>
<dbReference type="EMBL" id="JACRSU010000002">
    <property type="protein sequence ID" value="MBC8540690.1"/>
    <property type="molecule type" value="Genomic_DNA"/>
</dbReference>
<reference evidence="3" key="1">
    <citation type="submission" date="2020-08" db="EMBL/GenBank/DDBJ databases">
        <title>Genome public.</title>
        <authorList>
            <person name="Liu C."/>
            <person name="Sun Q."/>
        </authorList>
    </citation>
    <scope>NUCLEOTIDE SEQUENCE</scope>
    <source>
        <strain evidence="3">H8</strain>
    </source>
</reference>
<dbReference type="PANTHER" id="PTHR47837">
    <property type="entry name" value="GTP PYROPHOSPHOKINASE YJBM"/>
    <property type="match status" value="1"/>
</dbReference>